<feature type="signal peptide" evidence="2">
    <location>
        <begin position="1"/>
        <end position="20"/>
    </location>
</feature>
<name>A0ABU3W2J3_9GAMM</name>
<sequence length="510" mass="52857">MVLRMSGPLGALCLSLMLAACGGGSSGGGSGNDGGGDGNGGDNGGGDGGGTTQQGVFIDAPVAGLQYTAGDSSGVTDAEGRFEYVVGQTVRFYIGGIELGQATGDDIVSPIDLVADAVDDSHPTVVNMVRFIQTIDDDGNPDNGIQITASVRGQAEGRSIDFSQSEAAFEADAAVTAALDELTAATNSGARGMVAREQALAHFRETLASFELEGRLEPGVIDGENLTLAQVESYMQSVGSGIWRTLVVMDAATSVTLLGNEITSQTAGTFVSETMFLSEGGQLLVRSCGEDVAEPVDEDEFDPSDDDNPFCQDEQIQYYRLDSGGLGMTLTCDGNILWAAEFDKISSQTTWHQGQLSMSSAQFPDLASTGEVCGMINDVEVTTSGFPDDFGDQFPGGGDLPYGNGTQTFWSTEVVAPYGNDDIKLMFNFYGGSKQAGTYSVLDSVDPGTDGRYVVAYAESDAFGVGSNIVVTGGSVTISSVGLYTVSGSYNLSTATGDQLQGSFQLGIHP</sequence>
<dbReference type="RefSeq" id="WP_316975127.1">
    <property type="nucleotide sequence ID" value="NZ_JAWIIJ010000019.1"/>
</dbReference>
<evidence type="ECO:0000256" key="2">
    <source>
        <dbReference type="SAM" id="SignalP"/>
    </source>
</evidence>
<keyword evidence="2" id="KW-0732">Signal</keyword>
<comment type="caution">
    <text evidence="3">The sequence shown here is derived from an EMBL/GenBank/DDBJ whole genome shotgun (WGS) entry which is preliminary data.</text>
</comment>
<protein>
    <submittedName>
        <fullName evidence="3">Uncharacterized protein</fullName>
    </submittedName>
</protein>
<evidence type="ECO:0000313" key="4">
    <source>
        <dbReference type="Proteomes" id="UP001269819"/>
    </source>
</evidence>
<accession>A0ABU3W2J3</accession>
<feature type="chain" id="PRO_5045567888" evidence="2">
    <location>
        <begin position="21"/>
        <end position="510"/>
    </location>
</feature>
<dbReference type="Proteomes" id="UP001269819">
    <property type="component" value="Unassembled WGS sequence"/>
</dbReference>
<evidence type="ECO:0000313" key="3">
    <source>
        <dbReference type="EMBL" id="MDV2080767.1"/>
    </source>
</evidence>
<organism evidence="3 4">
    <name type="scientific">Marinobacter xestospongiae</name>
    <dbReference type="NCBI Taxonomy" id="994319"/>
    <lineage>
        <taxon>Bacteria</taxon>
        <taxon>Pseudomonadati</taxon>
        <taxon>Pseudomonadota</taxon>
        <taxon>Gammaproteobacteria</taxon>
        <taxon>Pseudomonadales</taxon>
        <taxon>Marinobacteraceae</taxon>
        <taxon>Marinobacter</taxon>
    </lineage>
</organism>
<feature type="region of interest" description="Disordered" evidence="1">
    <location>
        <begin position="27"/>
        <end position="53"/>
    </location>
</feature>
<evidence type="ECO:0000256" key="1">
    <source>
        <dbReference type="SAM" id="MobiDB-lite"/>
    </source>
</evidence>
<reference evidence="3 4" key="1">
    <citation type="submission" date="2023-10" db="EMBL/GenBank/DDBJ databases">
        <title>Characteristics and mechanism of a salt-tolerant marine origin heterotrophic nitrifying- aerobic denitrifying bacteria Marinobacter xestospongiae HN1.</title>
        <authorList>
            <person name="Qi R."/>
        </authorList>
    </citation>
    <scope>NUCLEOTIDE SEQUENCE [LARGE SCALE GENOMIC DNA]</scope>
    <source>
        <strain evidence="3 4">HN1</strain>
    </source>
</reference>
<dbReference type="PROSITE" id="PS51257">
    <property type="entry name" value="PROKAR_LIPOPROTEIN"/>
    <property type="match status" value="1"/>
</dbReference>
<feature type="compositionally biased region" description="Gly residues" evidence="1">
    <location>
        <begin position="27"/>
        <end position="52"/>
    </location>
</feature>
<dbReference type="EMBL" id="JAWIIJ010000019">
    <property type="protein sequence ID" value="MDV2080767.1"/>
    <property type="molecule type" value="Genomic_DNA"/>
</dbReference>
<gene>
    <name evidence="3" type="ORF">RYS15_18940</name>
</gene>
<keyword evidence="4" id="KW-1185">Reference proteome</keyword>
<proteinExistence type="predicted"/>